<comment type="caution">
    <text evidence="8">The sequence shown here is derived from an EMBL/GenBank/DDBJ whole genome shotgun (WGS) entry which is preliminary data.</text>
</comment>
<dbReference type="GO" id="GO:0008327">
    <property type="term" value="F:methyl-CpG binding"/>
    <property type="evidence" value="ECO:0007669"/>
    <property type="project" value="TreeGrafter"/>
</dbReference>
<proteinExistence type="predicted"/>
<feature type="region of interest" description="Disordered" evidence="6">
    <location>
        <begin position="305"/>
        <end position="385"/>
    </location>
</feature>
<evidence type="ECO:0000256" key="1">
    <source>
        <dbReference type="ARBA" id="ARBA00004123"/>
    </source>
</evidence>
<dbReference type="Proteomes" id="UP000827092">
    <property type="component" value="Unassembled WGS sequence"/>
</dbReference>
<dbReference type="PANTHER" id="PTHR12396">
    <property type="entry name" value="METHYL-CPG BINDING PROTEIN, MBD"/>
    <property type="match status" value="1"/>
</dbReference>
<dbReference type="Gene3D" id="3.30.890.10">
    <property type="entry name" value="Methyl-cpg-binding Protein 2, Chain A"/>
    <property type="match status" value="1"/>
</dbReference>
<feature type="compositionally biased region" description="Basic residues" evidence="6">
    <location>
        <begin position="118"/>
        <end position="127"/>
    </location>
</feature>
<feature type="compositionally biased region" description="Basic residues" evidence="6">
    <location>
        <begin position="316"/>
        <end position="330"/>
    </location>
</feature>
<evidence type="ECO:0000256" key="2">
    <source>
        <dbReference type="ARBA" id="ARBA00023015"/>
    </source>
</evidence>
<keyword evidence="3" id="KW-0238">DNA-binding</keyword>
<accession>A0AAV6VG87</accession>
<feature type="compositionally biased region" description="Basic and acidic residues" evidence="6">
    <location>
        <begin position="128"/>
        <end position="161"/>
    </location>
</feature>
<feature type="region of interest" description="Disordered" evidence="6">
    <location>
        <begin position="46"/>
        <end position="261"/>
    </location>
</feature>
<protein>
    <recommendedName>
        <fullName evidence="7">MBD domain-containing protein</fullName>
    </recommendedName>
</protein>
<dbReference type="PANTHER" id="PTHR12396:SF57">
    <property type="entry name" value="METHYL-CPG-BINDING DOMAIN PROTEIN 1"/>
    <property type="match status" value="1"/>
</dbReference>
<evidence type="ECO:0000313" key="9">
    <source>
        <dbReference type="Proteomes" id="UP000827092"/>
    </source>
</evidence>
<dbReference type="GO" id="GO:0000122">
    <property type="term" value="P:negative regulation of transcription by RNA polymerase II"/>
    <property type="evidence" value="ECO:0007669"/>
    <property type="project" value="TreeGrafter"/>
</dbReference>
<keyword evidence="2" id="KW-0805">Transcription regulation</keyword>
<evidence type="ECO:0000256" key="3">
    <source>
        <dbReference type="ARBA" id="ARBA00023125"/>
    </source>
</evidence>
<dbReference type="CDD" id="cd00122">
    <property type="entry name" value="MBD"/>
    <property type="match status" value="1"/>
</dbReference>
<keyword evidence="9" id="KW-1185">Reference proteome</keyword>
<dbReference type="SUPFAM" id="SSF54171">
    <property type="entry name" value="DNA-binding domain"/>
    <property type="match status" value="1"/>
</dbReference>
<feature type="compositionally biased region" description="Low complexity" evidence="6">
    <location>
        <begin position="94"/>
        <end position="117"/>
    </location>
</feature>
<dbReference type="GO" id="GO:0006346">
    <property type="term" value="P:DNA methylation-dependent constitutive heterochromatin formation"/>
    <property type="evidence" value="ECO:0007669"/>
    <property type="project" value="TreeGrafter"/>
</dbReference>
<reference evidence="8 9" key="1">
    <citation type="journal article" date="2022" name="Nat. Ecol. Evol.">
        <title>A masculinizing supergene underlies an exaggerated male reproductive morph in a spider.</title>
        <authorList>
            <person name="Hendrickx F."/>
            <person name="De Corte Z."/>
            <person name="Sonet G."/>
            <person name="Van Belleghem S.M."/>
            <person name="Kostlbacher S."/>
            <person name="Vangestel C."/>
        </authorList>
    </citation>
    <scope>NUCLEOTIDE SEQUENCE [LARGE SCALE GENOMIC DNA]</scope>
    <source>
        <strain evidence="8">W744_W776</strain>
    </source>
</reference>
<keyword evidence="4" id="KW-0804">Transcription</keyword>
<sequence length="385" mass="41430">MSSVCLAPMPLLCHFDLGSYKEMSSSTFEVRESESDSEKVLDFGLDGCEENGIMSTSVEGELPKDHTYTKEPDVLEDSGEIFDSGSAETEEDAPSSPEKSSRPSRSSRSKAPAAKSPVKAKAKKAAPAKKDAPAKREPISRKGKSKEEKITEEPKPEKTEEVTPNGNLPEPSDVAEESPKPVAKRGRKRKAEEKEEDSEQNAEEPAVKEPVKTSPAKMRASGTKAPKAAESHKKKANAGEVTDNQNLPTGWVRKSVTRQSGKSAGMIDVYFYSPDGVKFRSKPEIATYLMKTKSNLKLELFDFSKKGSSADSPVTPKKKAAAAKPKKSPAKKSPPTQKNAALVVKIVSGKNKKKGATKKSPAKSVSKTAAKGKKGAKSPVKKSKK</sequence>
<dbReference type="InterPro" id="IPR016177">
    <property type="entry name" value="DNA-bd_dom_sf"/>
</dbReference>
<gene>
    <name evidence="8" type="ORF">JTE90_008174</name>
</gene>
<dbReference type="GO" id="GO:0005654">
    <property type="term" value="C:nucleoplasm"/>
    <property type="evidence" value="ECO:0007669"/>
    <property type="project" value="UniProtKB-ARBA"/>
</dbReference>
<feature type="compositionally biased region" description="Basic residues" evidence="6">
    <location>
        <begin position="370"/>
        <end position="385"/>
    </location>
</feature>
<dbReference type="EMBL" id="JAFNEN010000095">
    <property type="protein sequence ID" value="KAG8195002.1"/>
    <property type="molecule type" value="Genomic_DNA"/>
</dbReference>
<evidence type="ECO:0000256" key="6">
    <source>
        <dbReference type="SAM" id="MobiDB-lite"/>
    </source>
</evidence>
<feature type="compositionally biased region" description="Basic and acidic residues" evidence="6">
    <location>
        <begin position="61"/>
        <end position="73"/>
    </location>
</feature>
<name>A0AAV6VG87_9ARAC</name>
<dbReference type="SMART" id="SM00391">
    <property type="entry name" value="MBD"/>
    <property type="match status" value="1"/>
</dbReference>
<feature type="compositionally biased region" description="Basic residues" evidence="6">
    <location>
        <begin position="350"/>
        <end position="361"/>
    </location>
</feature>
<dbReference type="Pfam" id="PF01429">
    <property type="entry name" value="MBD"/>
    <property type="match status" value="1"/>
</dbReference>
<organism evidence="8 9">
    <name type="scientific">Oedothorax gibbosus</name>
    <dbReference type="NCBI Taxonomy" id="931172"/>
    <lineage>
        <taxon>Eukaryota</taxon>
        <taxon>Metazoa</taxon>
        <taxon>Ecdysozoa</taxon>
        <taxon>Arthropoda</taxon>
        <taxon>Chelicerata</taxon>
        <taxon>Arachnida</taxon>
        <taxon>Araneae</taxon>
        <taxon>Araneomorphae</taxon>
        <taxon>Entelegynae</taxon>
        <taxon>Araneoidea</taxon>
        <taxon>Linyphiidae</taxon>
        <taxon>Erigoninae</taxon>
        <taxon>Oedothorax</taxon>
    </lineage>
</organism>
<comment type="subcellular location">
    <subcellularLocation>
        <location evidence="1">Nucleus</location>
    </subcellularLocation>
</comment>
<dbReference type="InterPro" id="IPR001739">
    <property type="entry name" value="Methyl_CpG_DNA-bd"/>
</dbReference>
<evidence type="ECO:0000259" key="7">
    <source>
        <dbReference type="PROSITE" id="PS50982"/>
    </source>
</evidence>
<keyword evidence="5" id="KW-0539">Nucleus</keyword>
<evidence type="ECO:0000256" key="4">
    <source>
        <dbReference type="ARBA" id="ARBA00023163"/>
    </source>
</evidence>
<evidence type="ECO:0000313" key="8">
    <source>
        <dbReference type="EMBL" id="KAG8195002.1"/>
    </source>
</evidence>
<feature type="domain" description="MBD" evidence="7">
    <location>
        <begin position="237"/>
        <end position="308"/>
    </location>
</feature>
<dbReference type="AlphaFoldDB" id="A0AAV6VG87"/>
<dbReference type="PROSITE" id="PS50982">
    <property type="entry name" value="MBD"/>
    <property type="match status" value="1"/>
</dbReference>
<evidence type="ECO:0000256" key="5">
    <source>
        <dbReference type="ARBA" id="ARBA00023242"/>
    </source>
</evidence>